<evidence type="ECO:0000259" key="13">
    <source>
        <dbReference type="PROSITE" id="PS50109"/>
    </source>
</evidence>
<dbReference type="CDD" id="cd00082">
    <property type="entry name" value="HisKA"/>
    <property type="match status" value="1"/>
</dbReference>
<keyword evidence="12" id="KW-0472">Membrane</keyword>
<dbReference type="Gene3D" id="1.10.287.130">
    <property type="match status" value="1"/>
</dbReference>
<feature type="modified residue" description="4-aspartylphosphate" evidence="11">
    <location>
        <position position="659"/>
    </location>
</feature>
<dbReference type="InterPro" id="IPR004358">
    <property type="entry name" value="Sig_transdc_His_kin-like_C"/>
</dbReference>
<comment type="subunit">
    <text evidence="9">At low DSF concentrations, interacts with RpfF.</text>
</comment>
<name>N9VI33_9GAMM</name>
<protein>
    <recommendedName>
        <fullName evidence="10">Sensory/regulatory protein RpfC</fullName>
        <ecNumber evidence="2">2.7.13.3</ecNumber>
    </recommendedName>
</protein>
<sequence>MSFWSLSPSRRFLAIIVVVLAGALGGIGTVQYRQFVDLNRSTSLGNDSVMWNYAQLYSESLRLQNALMLWQPGSDSQLQLRYDIFASRVDLAFTGRDRQLLSDSPLFQEVVHVMHGYMAMADVWLGVKPEARLDRRAVQEMLEAMPSMLERLQPLMLEVNQKVTEFDMGRREAVRRQIITTTLIAALQFTLVSLFAILAWRQQKRTDEQHEAMRRLNESLIAANHAAEAGNRAKSSFLANMSHEIRTPMNGVIGMLSLLADEPLLPRQRDYLSTARESAEHLLELLNDILDVSKLEEGKIRLELAPVDLHALLSDLCDLLRPSGEKKHLTLQRVIPPQVPRWVMADGLRLRQILLNLLSNAIKFTREGEVILSVDATPVEEGRYHIAVAIRDTGIGIGPEQMALLFQRFSQADISITREFGGSGLGLEISRSLAQLMGGEISVESEAGKGSCFTLIWCCEPCAAPAPPVAEPSPSSDAGEGRRILLVDDNRTNREVVAVMLSRAGHQVQEASHGEEALSMLATTPVDAVLMDMQMPVMDGVAATRAIRSAATPWADVPIIAVTADVMDDARQRYKEAGMNGFLPKPVERAQLLDEVRRVVTAGDERPDGRVLVVDDNSVNRTVAALMLERLGWQADQVASGEEAIEACHHRDYALVLMDLHMSGMDGITTSRQLSLMARPPACIIALTADMTPGLEQTCIEAGMRGLLHKPVSREKLMQALEQAGCACARESLVQA</sequence>
<evidence type="ECO:0000256" key="4">
    <source>
        <dbReference type="ARBA" id="ARBA00022679"/>
    </source>
</evidence>
<keyword evidence="12" id="KW-1133">Transmembrane helix</keyword>
<dbReference type="Pfam" id="PF00072">
    <property type="entry name" value="Response_reg"/>
    <property type="match status" value="2"/>
</dbReference>
<dbReference type="eggNOG" id="COG5002">
    <property type="taxonomic scope" value="Bacteria"/>
</dbReference>
<dbReference type="Pfam" id="PF02518">
    <property type="entry name" value="HATPase_c"/>
    <property type="match status" value="1"/>
</dbReference>
<dbReference type="EC" id="2.7.13.3" evidence="2"/>
<dbReference type="GO" id="GO:0000155">
    <property type="term" value="F:phosphorelay sensor kinase activity"/>
    <property type="evidence" value="ECO:0007669"/>
    <property type="project" value="InterPro"/>
</dbReference>
<dbReference type="EMBL" id="APVG01000045">
    <property type="protein sequence ID" value="ENY71061.1"/>
    <property type="molecule type" value="Genomic_DNA"/>
</dbReference>
<dbReference type="PROSITE" id="PS50109">
    <property type="entry name" value="HIS_KIN"/>
    <property type="match status" value="1"/>
</dbReference>
<dbReference type="PANTHER" id="PTHR45339">
    <property type="entry name" value="HYBRID SIGNAL TRANSDUCTION HISTIDINE KINASE J"/>
    <property type="match status" value="1"/>
</dbReference>
<dbReference type="FunFam" id="3.30.565.10:FF:000010">
    <property type="entry name" value="Sensor histidine kinase RcsC"/>
    <property type="match status" value="1"/>
</dbReference>
<evidence type="ECO:0000256" key="12">
    <source>
        <dbReference type="SAM" id="Phobius"/>
    </source>
</evidence>
<dbReference type="Pfam" id="PF00512">
    <property type="entry name" value="HisKA"/>
    <property type="match status" value="1"/>
</dbReference>
<reference evidence="15 16" key="1">
    <citation type="journal article" date="2013" name="Genome Announc.">
        <title>Draft Genome Sequence of the Aeromonas diversa Type Strain.</title>
        <authorList>
            <person name="Farfan M."/>
            <person name="Spataro N."/>
            <person name="Sanglas A."/>
            <person name="Albarral V."/>
            <person name="Loren J.G."/>
            <person name="Bosch E."/>
            <person name="Fuste M.C."/>
        </authorList>
    </citation>
    <scope>NUCLEOTIDE SEQUENCE [LARGE SCALE GENOMIC DNA]</scope>
    <source>
        <strain evidence="15 16">2478-85</strain>
    </source>
</reference>
<accession>N9VI33</accession>
<keyword evidence="16" id="KW-1185">Reference proteome</keyword>
<evidence type="ECO:0000256" key="9">
    <source>
        <dbReference type="ARBA" id="ARBA00064003"/>
    </source>
</evidence>
<evidence type="ECO:0000256" key="5">
    <source>
        <dbReference type="ARBA" id="ARBA00022741"/>
    </source>
</evidence>
<feature type="domain" description="Response regulatory" evidence="14">
    <location>
        <begin position="483"/>
        <end position="600"/>
    </location>
</feature>
<evidence type="ECO:0000256" key="1">
    <source>
        <dbReference type="ARBA" id="ARBA00000085"/>
    </source>
</evidence>
<evidence type="ECO:0000256" key="11">
    <source>
        <dbReference type="PROSITE-ProRule" id="PRU00169"/>
    </source>
</evidence>
<feature type="transmembrane region" description="Helical" evidence="12">
    <location>
        <begin position="12"/>
        <end position="30"/>
    </location>
</feature>
<keyword evidence="6" id="KW-0418">Kinase</keyword>
<evidence type="ECO:0000313" key="16">
    <source>
        <dbReference type="Proteomes" id="UP000023775"/>
    </source>
</evidence>
<gene>
    <name evidence="15" type="ORF">G114_15056</name>
</gene>
<dbReference type="GO" id="GO:0005524">
    <property type="term" value="F:ATP binding"/>
    <property type="evidence" value="ECO:0007669"/>
    <property type="project" value="UniProtKB-KW"/>
</dbReference>
<dbReference type="PRINTS" id="PR00344">
    <property type="entry name" value="BCTRLSENSOR"/>
</dbReference>
<proteinExistence type="predicted"/>
<feature type="transmembrane region" description="Helical" evidence="12">
    <location>
        <begin position="178"/>
        <end position="200"/>
    </location>
</feature>
<dbReference type="CDD" id="cd17546">
    <property type="entry name" value="REC_hyHK_CKI1_RcsC-like"/>
    <property type="match status" value="2"/>
</dbReference>
<dbReference type="InterPro" id="IPR036097">
    <property type="entry name" value="HisK_dim/P_sf"/>
</dbReference>
<dbReference type="Gene3D" id="3.30.565.10">
    <property type="entry name" value="Histidine kinase-like ATPase, C-terminal domain"/>
    <property type="match status" value="1"/>
</dbReference>
<dbReference type="PATRIC" id="fig|1268237.3.peg.2962"/>
<evidence type="ECO:0000256" key="6">
    <source>
        <dbReference type="ARBA" id="ARBA00022777"/>
    </source>
</evidence>
<feature type="domain" description="Histidine kinase" evidence="13">
    <location>
        <begin position="240"/>
        <end position="455"/>
    </location>
</feature>
<keyword evidence="8" id="KW-0902">Two-component regulatory system</keyword>
<evidence type="ECO:0000256" key="3">
    <source>
        <dbReference type="ARBA" id="ARBA00022553"/>
    </source>
</evidence>
<keyword evidence="5" id="KW-0547">Nucleotide-binding</keyword>
<keyword evidence="12" id="KW-0812">Transmembrane</keyword>
<evidence type="ECO:0000256" key="10">
    <source>
        <dbReference type="ARBA" id="ARBA00068150"/>
    </source>
</evidence>
<dbReference type="SMART" id="SM00387">
    <property type="entry name" value="HATPase_c"/>
    <property type="match status" value="1"/>
</dbReference>
<dbReference type="InterPro" id="IPR001789">
    <property type="entry name" value="Sig_transdc_resp-reg_receiver"/>
</dbReference>
<dbReference type="PANTHER" id="PTHR45339:SF5">
    <property type="entry name" value="HISTIDINE KINASE"/>
    <property type="match status" value="1"/>
</dbReference>
<evidence type="ECO:0000256" key="8">
    <source>
        <dbReference type="ARBA" id="ARBA00023012"/>
    </source>
</evidence>
<dbReference type="FunFam" id="1.10.287.130:FF:000002">
    <property type="entry name" value="Two-component osmosensing histidine kinase"/>
    <property type="match status" value="1"/>
</dbReference>
<dbReference type="InterPro" id="IPR005467">
    <property type="entry name" value="His_kinase_dom"/>
</dbReference>
<evidence type="ECO:0000256" key="2">
    <source>
        <dbReference type="ARBA" id="ARBA00012438"/>
    </source>
</evidence>
<dbReference type="CDD" id="cd16922">
    <property type="entry name" value="HATPase_EvgS-ArcB-TorS-like"/>
    <property type="match status" value="1"/>
</dbReference>
<dbReference type="Gene3D" id="3.40.50.2300">
    <property type="match status" value="2"/>
</dbReference>
<dbReference type="Proteomes" id="UP000023775">
    <property type="component" value="Unassembled WGS sequence"/>
</dbReference>
<dbReference type="InterPro" id="IPR003661">
    <property type="entry name" value="HisK_dim/P_dom"/>
</dbReference>
<dbReference type="SUPFAM" id="SSF52172">
    <property type="entry name" value="CheY-like"/>
    <property type="match status" value="2"/>
</dbReference>
<keyword evidence="3 11" id="KW-0597">Phosphoprotein</keyword>
<dbReference type="InterPro" id="IPR011006">
    <property type="entry name" value="CheY-like_superfamily"/>
</dbReference>
<dbReference type="SUPFAM" id="SSF47384">
    <property type="entry name" value="Homodimeric domain of signal transducing histidine kinase"/>
    <property type="match status" value="1"/>
</dbReference>
<dbReference type="SMART" id="SM00388">
    <property type="entry name" value="HisKA"/>
    <property type="match status" value="1"/>
</dbReference>
<keyword evidence="7" id="KW-0067">ATP-binding</keyword>
<evidence type="ECO:0000313" key="15">
    <source>
        <dbReference type="EMBL" id="ENY71061.1"/>
    </source>
</evidence>
<comment type="caution">
    <text evidence="15">The sequence shown here is derived from an EMBL/GenBank/DDBJ whole genome shotgun (WGS) entry which is preliminary data.</text>
</comment>
<dbReference type="SMART" id="SM00448">
    <property type="entry name" value="REC"/>
    <property type="match status" value="2"/>
</dbReference>
<dbReference type="SUPFAM" id="SSF55874">
    <property type="entry name" value="ATPase domain of HSP90 chaperone/DNA topoisomerase II/histidine kinase"/>
    <property type="match status" value="1"/>
</dbReference>
<dbReference type="eggNOG" id="COG0642">
    <property type="taxonomic scope" value="Bacteria"/>
</dbReference>
<evidence type="ECO:0000259" key="14">
    <source>
        <dbReference type="PROSITE" id="PS50110"/>
    </source>
</evidence>
<organism evidence="15 16">
    <name type="scientific">Aeromonas diversa CDC 2478-85</name>
    <dbReference type="NCBI Taxonomy" id="1268237"/>
    <lineage>
        <taxon>Bacteria</taxon>
        <taxon>Pseudomonadati</taxon>
        <taxon>Pseudomonadota</taxon>
        <taxon>Gammaproteobacteria</taxon>
        <taxon>Aeromonadales</taxon>
        <taxon>Aeromonadaceae</taxon>
        <taxon>Aeromonas</taxon>
    </lineage>
</organism>
<dbReference type="PROSITE" id="PS50110">
    <property type="entry name" value="RESPONSE_REGULATORY"/>
    <property type="match status" value="2"/>
</dbReference>
<dbReference type="AlphaFoldDB" id="N9VI33"/>
<dbReference type="RefSeq" id="WP_005357322.1">
    <property type="nucleotide sequence ID" value="NZ_APVG01000045.1"/>
</dbReference>
<feature type="domain" description="Response regulatory" evidence="14">
    <location>
        <begin position="610"/>
        <end position="725"/>
    </location>
</feature>
<dbReference type="InterPro" id="IPR003594">
    <property type="entry name" value="HATPase_dom"/>
</dbReference>
<evidence type="ECO:0000256" key="7">
    <source>
        <dbReference type="ARBA" id="ARBA00022840"/>
    </source>
</evidence>
<keyword evidence="4" id="KW-0808">Transferase</keyword>
<comment type="catalytic activity">
    <reaction evidence="1">
        <text>ATP + protein L-histidine = ADP + protein N-phospho-L-histidine.</text>
        <dbReference type="EC" id="2.7.13.3"/>
    </reaction>
</comment>
<feature type="modified residue" description="4-aspartylphosphate" evidence="11">
    <location>
        <position position="532"/>
    </location>
</feature>
<dbReference type="OrthoDB" id="6724607at2"/>
<dbReference type="InterPro" id="IPR036890">
    <property type="entry name" value="HATPase_C_sf"/>
</dbReference>